<dbReference type="RefSeq" id="WP_058573005.1">
    <property type="nucleotide sequence ID" value="NZ_LOPV01000429.1"/>
</dbReference>
<proteinExistence type="predicted"/>
<feature type="transmembrane region" description="Helical" evidence="2">
    <location>
        <begin position="91"/>
        <end position="112"/>
    </location>
</feature>
<organism evidence="3 4">
    <name type="scientific">Haloferax profundi</name>
    <dbReference type="NCBI Taxonomy" id="1544718"/>
    <lineage>
        <taxon>Archaea</taxon>
        <taxon>Methanobacteriati</taxon>
        <taxon>Methanobacteriota</taxon>
        <taxon>Stenosarchaea group</taxon>
        <taxon>Halobacteria</taxon>
        <taxon>Halobacteriales</taxon>
        <taxon>Haloferacaceae</taxon>
        <taxon>Haloferax</taxon>
    </lineage>
</organism>
<dbReference type="OrthoDB" id="289448at2157"/>
<keyword evidence="2" id="KW-1133">Transmembrane helix</keyword>
<name>A0A0W1S242_9EURY</name>
<keyword evidence="2" id="KW-0812">Transmembrane</keyword>
<accession>A0A0W1S242</accession>
<evidence type="ECO:0000256" key="2">
    <source>
        <dbReference type="SAM" id="Phobius"/>
    </source>
</evidence>
<evidence type="ECO:0000313" key="3">
    <source>
        <dbReference type="EMBL" id="KTG20130.1"/>
    </source>
</evidence>
<protein>
    <submittedName>
        <fullName evidence="3">Uncharacterized protein</fullName>
    </submittedName>
</protein>
<comment type="caution">
    <text evidence="3">The sequence shown here is derived from an EMBL/GenBank/DDBJ whole genome shotgun (WGS) entry which is preliminary data.</text>
</comment>
<keyword evidence="2" id="KW-0472">Membrane</keyword>
<dbReference type="Proteomes" id="UP000053157">
    <property type="component" value="Unassembled WGS sequence"/>
</dbReference>
<reference evidence="3 4" key="1">
    <citation type="submission" date="2015-12" db="EMBL/GenBank/DDBJ databases">
        <title>Haloferax profundi sp. nov. isolated from the Discovery deep brine-seawater interface in the Red Sea.</title>
        <authorList>
            <person name="Zhang G."/>
            <person name="Stingl U."/>
            <person name="Rashid M."/>
        </authorList>
    </citation>
    <scope>NUCLEOTIDE SEQUENCE [LARGE SCALE GENOMIC DNA]</scope>
    <source>
        <strain evidence="3 4">SB29</strain>
    </source>
</reference>
<dbReference type="AlphaFoldDB" id="A0A0W1S242"/>
<feature type="compositionally biased region" description="Basic and acidic residues" evidence="1">
    <location>
        <begin position="13"/>
        <end position="48"/>
    </location>
</feature>
<evidence type="ECO:0000313" key="4">
    <source>
        <dbReference type="Proteomes" id="UP000053157"/>
    </source>
</evidence>
<sequence length="118" mass="12645">MSNTVGGGLSANARRDESADKRADERRTSKTARADRPRSANDTPERPQRAARPGAPATNRLELNPKRDVVTLSMLVLSGPFLATSRLETVLIGVLFVAVGVYGVVDSVAALVGRYVRL</sequence>
<gene>
    <name evidence="3" type="ORF">AUR66_17785</name>
</gene>
<feature type="region of interest" description="Disordered" evidence="1">
    <location>
        <begin position="1"/>
        <end position="62"/>
    </location>
</feature>
<dbReference type="EMBL" id="LOPV01000429">
    <property type="protein sequence ID" value="KTG20130.1"/>
    <property type="molecule type" value="Genomic_DNA"/>
</dbReference>
<keyword evidence="4" id="KW-1185">Reference proteome</keyword>
<evidence type="ECO:0000256" key="1">
    <source>
        <dbReference type="SAM" id="MobiDB-lite"/>
    </source>
</evidence>